<dbReference type="PANTHER" id="PTHR43775:SF51">
    <property type="entry name" value="INACTIVE PHENOLPHTHIOCEROL SYNTHESIS POLYKETIDE SYNTHASE TYPE I PKS1-RELATED"/>
    <property type="match status" value="1"/>
</dbReference>
<dbReference type="PANTHER" id="PTHR43775">
    <property type="entry name" value="FATTY ACID SYNTHASE"/>
    <property type="match status" value="1"/>
</dbReference>
<dbReference type="SUPFAM" id="SSF53901">
    <property type="entry name" value="Thiolase-like"/>
    <property type="match status" value="1"/>
</dbReference>
<dbReference type="CDD" id="cd00833">
    <property type="entry name" value="PKS"/>
    <property type="match status" value="1"/>
</dbReference>
<dbReference type="InterPro" id="IPR018201">
    <property type="entry name" value="Ketoacyl_synth_AS"/>
</dbReference>
<dbReference type="EMBL" id="JBHSFP010000087">
    <property type="protein sequence ID" value="MFC4537116.1"/>
    <property type="molecule type" value="Genomic_DNA"/>
</dbReference>
<proteinExistence type="predicted"/>
<dbReference type="PROSITE" id="PS52004">
    <property type="entry name" value="KS3_2"/>
    <property type="match status" value="1"/>
</dbReference>
<comment type="caution">
    <text evidence="3">The sequence shown here is derived from an EMBL/GenBank/DDBJ whole genome shotgun (WGS) entry which is preliminary data.</text>
</comment>
<keyword evidence="1" id="KW-0808">Transferase</keyword>
<dbReference type="Gene3D" id="3.40.47.10">
    <property type="match status" value="1"/>
</dbReference>
<accession>A0ABV9CV06</accession>
<feature type="non-terminal residue" evidence="3">
    <location>
        <position position="279"/>
    </location>
</feature>
<dbReference type="PROSITE" id="PS00606">
    <property type="entry name" value="KS3_1"/>
    <property type="match status" value="1"/>
</dbReference>
<organism evidence="3 4">
    <name type="scientific">Sphaerisporangium dianthi</name>
    <dbReference type="NCBI Taxonomy" id="1436120"/>
    <lineage>
        <taxon>Bacteria</taxon>
        <taxon>Bacillati</taxon>
        <taxon>Actinomycetota</taxon>
        <taxon>Actinomycetes</taxon>
        <taxon>Streptosporangiales</taxon>
        <taxon>Streptosporangiaceae</taxon>
        <taxon>Sphaerisporangium</taxon>
    </lineage>
</organism>
<evidence type="ECO:0000259" key="2">
    <source>
        <dbReference type="PROSITE" id="PS52004"/>
    </source>
</evidence>
<evidence type="ECO:0000256" key="1">
    <source>
        <dbReference type="ARBA" id="ARBA00022679"/>
    </source>
</evidence>
<dbReference type="InterPro" id="IPR050091">
    <property type="entry name" value="PKS_NRPS_Biosynth_Enz"/>
</dbReference>
<sequence>MDGSSAEMVDALRAALLTSDRLRQENRRLAAASTEPVAIVAMACRYADVARSPEELWSLVHAGREAMSGPPTGRGWDLSAGDPELCGGFMHDAGDFDAGFFGISPREAVLVDPQQRLLLEASWEAIERARIDPRSLRGSRTGVFVGGSAHEYMTLLASAPGGVDYLATAASGSVLAGRISYTLGLEGPAMTVDTACSSSLVALHLAVRSLRDGESSLALAGGVSVMATPGPFAAFAAQGGLAGDGRCKSFAAAADGTGWGEGVGVLLLERLSDARRNGH</sequence>
<evidence type="ECO:0000313" key="3">
    <source>
        <dbReference type="EMBL" id="MFC4537116.1"/>
    </source>
</evidence>
<dbReference type="Pfam" id="PF00109">
    <property type="entry name" value="ketoacyl-synt"/>
    <property type="match status" value="1"/>
</dbReference>
<protein>
    <submittedName>
        <fullName evidence="3">Beta-ketoacyl synthase N-terminal-like domain-containing protein</fullName>
    </submittedName>
</protein>
<dbReference type="InterPro" id="IPR016039">
    <property type="entry name" value="Thiolase-like"/>
</dbReference>
<dbReference type="SMART" id="SM00825">
    <property type="entry name" value="PKS_KS"/>
    <property type="match status" value="1"/>
</dbReference>
<evidence type="ECO:0000313" key="4">
    <source>
        <dbReference type="Proteomes" id="UP001596004"/>
    </source>
</evidence>
<dbReference type="Proteomes" id="UP001596004">
    <property type="component" value="Unassembled WGS sequence"/>
</dbReference>
<keyword evidence="4" id="KW-1185">Reference proteome</keyword>
<dbReference type="InterPro" id="IPR014030">
    <property type="entry name" value="Ketoacyl_synth_N"/>
</dbReference>
<gene>
    <name evidence="3" type="ORF">ACFO60_40635</name>
</gene>
<name>A0ABV9CV06_9ACTN</name>
<feature type="domain" description="Ketosynthase family 3 (KS3)" evidence="2">
    <location>
        <begin position="34"/>
        <end position="279"/>
    </location>
</feature>
<dbReference type="InterPro" id="IPR020841">
    <property type="entry name" value="PKS_Beta-ketoAc_synthase_dom"/>
</dbReference>
<dbReference type="RefSeq" id="WP_380852837.1">
    <property type="nucleotide sequence ID" value="NZ_JBHSFP010000087.1"/>
</dbReference>
<reference evidence="4" key="1">
    <citation type="journal article" date="2019" name="Int. J. Syst. Evol. Microbiol.">
        <title>The Global Catalogue of Microorganisms (GCM) 10K type strain sequencing project: providing services to taxonomists for standard genome sequencing and annotation.</title>
        <authorList>
            <consortium name="The Broad Institute Genomics Platform"/>
            <consortium name="The Broad Institute Genome Sequencing Center for Infectious Disease"/>
            <person name="Wu L."/>
            <person name="Ma J."/>
        </authorList>
    </citation>
    <scope>NUCLEOTIDE SEQUENCE [LARGE SCALE GENOMIC DNA]</scope>
    <source>
        <strain evidence="4">CGMCC 4.7132</strain>
    </source>
</reference>